<reference evidence="2" key="3">
    <citation type="submission" date="2025-09" db="UniProtKB">
        <authorList>
            <consortium name="Ensembl"/>
        </authorList>
    </citation>
    <scope>IDENTIFICATION</scope>
</reference>
<dbReference type="PANTHER" id="PTHR47027:SF8">
    <property type="entry name" value="RIBONUCLEASE H"/>
    <property type="match status" value="1"/>
</dbReference>
<evidence type="ECO:0000313" key="2">
    <source>
        <dbReference type="Ensembl" id="ENSAPEP00000012377.1"/>
    </source>
</evidence>
<feature type="domain" description="Reverse transcriptase" evidence="1">
    <location>
        <begin position="107"/>
        <end position="205"/>
    </location>
</feature>
<evidence type="ECO:0000259" key="1">
    <source>
        <dbReference type="Pfam" id="PF00078"/>
    </source>
</evidence>
<dbReference type="Ensembl" id="ENSAPET00000012710.1">
    <property type="protein sequence ID" value="ENSAPEP00000012377.1"/>
    <property type="gene ID" value="ENSAPEG00000008832.1"/>
</dbReference>
<protein>
    <recommendedName>
        <fullName evidence="1">Reverse transcriptase domain-containing protein</fullName>
    </recommendedName>
</protein>
<name>A0A3P8SJP4_AMPPE</name>
<organism evidence="2 3">
    <name type="scientific">Amphiprion percula</name>
    <name type="common">Orange clownfish</name>
    <name type="synonym">Lutjanus percula</name>
    <dbReference type="NCBI Taxonomy" id="161767"/>
    <lineage>
        <taxon>Eukaryota</taxon>
        <taxon>Metazoa</taxon>
        <taxon>Chordata</taxon>
        <taxon>Craniata</taxon>
        <taxon>Vertebrata</taxon>
        <taxon>Euteleostomi</taxon>
        <taxon>Actinopterygii</taxon>
        <taxon>Neopterygii</taxon>
        <taxon>Teleostei</taxon>
        <taxon>Neoteleostei</taxon>
        <taxon>Acanthomorphata</taxon>
        <taxon>Ovalentaria</taxon>
        <taxon>Pomacentridae</taxon>
        <taxon>Amphiprion</taxon>
    </lineage>
</organism>
<proteinExistence type="predicted"/>
<reference evidence="2" key="2">
    <citation type="submission" date="2025-08" db="UniProtKB">
        <authorList>
            <consortium name="Ensembl"/>
        </authorList>
    </citation>
    <scope>IDENTIFICATION</scope>
</reference>
<accession>A0A3P8SJP4</accession>
<dbReference type="GO" id="GO:0003676">
    <property type="term" value="F:nucleic acid binding"/>
    <property type="evidence" value="ECO:0007669"/>
    <property type="project" value="InterPro"/>
</dbReference>
<dbReference type="InterPro" id="IPR036397">
    <property type="entry name" value="RNaseH_sf"/>
</dbReference>
<dbReference type="GeneTree" id="ENSGT01150000286979"/>
<dbReference type="Gene3D" id="3.30.420.10">
    <property type="entry name" value="Ribonuclease H-like superfamily/Ribonuclease H"/>
    <property type="match status" value="1"/>
</dbReference>
<dbReference type="Pfam" id="PF00078">
    <property type="entry name" value="RVT_1"/>
    <property type="match status" value="1"/>
</dbReference>
<dbReference type="InterPro" id="IPR000477">
    <property type="entry name" value="RT_dom"/>
</dbReference>
<evidence type="ECO:0000313" key="3">
    <source>
        <dbReference type="Proteomes" id="UP000265080"/>
    </source>
</evidence>
<dbReference type="Proteomes" id="UP000265080">
    <property type="component" value="Chromosome 18"/>
</dbReference>
<dbReference type="AlphaFoldDB" id="A0A3P8SJP4"/>
<dbReference type="PANTHER" id="PTHR47027">
    <property type="entry name" value="REVERSE TRANSCRIPTASE DOMAIN-CONTAINING PROTEIN"/>
    <property type="match status" value="1"/>
</dbReference>
<sequence length="332" mass="39050">MLPSVRKLGLSHRSWVLQQDNDPKHTAKNSQEWLRGNHWTILKWPSTSPDLNHLWKELKHAVWRRHPSNLRQLEQFAHEEWAKISAERCRSLIDSYRNLMGTIIFVQACFMKIFRRIEYETGININGDRLNNLRFADDIILFTESEEQLGRLLNDLNKEGKKDGMKMNKRKTKIMCNEVARRTRRNGISIDGEQLEEVEEYKYLGRMLTPGNEMAREIDERITAGWKRFGQYSSFLKDQKIPMCMKKKIMDTVEDVADHLTELVCTVPEKSRADAIRTHGFPGSGLPELHSHLIHCWCEDRRRRWRWEEVKEVRGRELAGSRSWRPAGQGSG</sequence>
<keyword evidence="3" id="KW-1185">Reference proteome</keyword>
<reference evidence="2 3" key="1">
    <citation type="submission" date="2018-03" db="EMBL/GenBank/DDBJ databases">
        <title>Finding Nemo's genes: A chromosome-scale reference assembly of the genome of the orange clownfish Amphiprion percula.</title>
        <authorList>
            <person name="Lehmann R."/>
        </authorList>
    </citation>
    <scope>NUCLEOTIDE SEQUENCE</scope>
</reference>